<dbReference type="GO" id="GO:0090110">
    <property type="term" value="P:COPII-coated vesicle cargo loading"/>
    <property type="evidence" value="ECO:0007669"/>
    <property type="project" value="TreeGrafter"/>
</dbReference>
<dbReference type="SUPFAM" id="SSF53300">
    <property type="entry name" value="vWA-like"/>
    <property type="match status" value="1"/>
</dbReference>
<evidence type="ECO:0000256" key="1">
    <source>
        <dbReference type="ARBA" id="ARBA00004394"/>
    </source>
</evidence>
<evidence type="ECO:0000256" key="6">
    <source>
        <dbReference type="SAM" id="MobiDB-lite"/>
    </source>
</evidence>
<accession>A0A161HHG2</accession>
<dbReference type="InterPro" id="IPR006900">
    <property type="entry name" value="Sec23/24_helical_dom"/>
</dbReference>
<protein>
    <submittedName>
        <fullName evidence="12">Sfb3p</fullName>
    </submittedName>
</protein>
<reference evidence="12 13" key="1">
    <citation type="submission" date="2016-02" db="EMBL/GenBank/DDBJ databases">
        <title>Complete genome sequence and transcriptome regulation of the pentose utilising yeast Sugiyamaella lignohabitans.</title>
        <authorList>
            <person name="Bellasio M."/>
            <person name="Peymann A."/>
            <person name="Valli M."/>
            <person name="Sipitzky M."/>
            <person name="Graf A."/>
            <person name="Sauer M."/>
            <person name="Marx H."/>
            <person name="Mattanovich D."/>
        </authorList>
    </citation>
    <scope>NUCLEOTIDE SEQUENCE [LARGE SCALE GENOMIC DNA]</scope>
    <source>
        <strain evidence="12 13">CBS 10342</strain>
    </source>
</reference>
<dbReference type="PANTHER" id="PTHR13803">
    <property type="entry name" value="SEC24-RELATED PROTEIN"/>
    <property type="match status" value="1"/>
</dbReference>
<evidence type="ECO:0000259" key="9">
    <source>
        <dbReference type="Pfam" id="PF04811"/>
    </source>
</evidence>
<feature type="region of interest" description="Disordered" evidence="6">
    <location>
        <begin position="137"/>
        <end position="172"/>
    </location>
</feature>
<dbReference type="InterPro" id="IPR036174">
    <property type="entry name" value="Znf_Sec23_Sec24_sf"/>
</dbReference>
<dbReference type="Pfam" id="PF04811">
    <property type="entry name" value="Sec23_trunk"/>
    <property type="match status" value="1"/>
</dbReference>
<dbReference type="InterPro" id="IPR050550">
    <property type="entry name" value="SEC23_SEC24_subfamily"/>
</dbReference>
<dbReference type="SUPFAM" id="SSF81811">
    <property type="entry name" value="Helical domain of Sec23/24"/>
    <property type="match status" value="1"/>
</dbReference>
<dbReference type="SUPFAM" id="SSF82919">
    <property type="entry name" value="Zn-finger domain of Sec23/24"/>
    <property type="match status" value="1"/>
</dbReference>
<dbReference type="AlphaFoldDB" id="A0A161HHG2"/>
<gene>
    <name evidence="12" type="primary">SFB3</name>
    <name evidence="12" type="ORF">AWJ20_3088</name>
</gene>
<keyword evidence="5" id="KW-0333">Golgi apparatus</keyword>
<dbReference type="GO" id="GO:0006886">
    <property type="term" value="P:intracellular protein transport"/>
    <property type="evidence" value="ECO:0007669"/>
    <property type="project" value="InterPro"/>
</dbReference>
<evidence type="ECO:0000259" key="8">
    <source>
        <dbReference type="Pfam" id="PF04810"/>
    </source>
</evidence>
<keyword evidence="3" id="KW-0813">Transport</keyword>
<dbReference type="GeneID" id="30035071"/>
<feature type="region of interest" description="Disordered" evidence="6">
    <location>
        <begin position="68"/>
        <end position="98"/>
    </location>
</feature>
<dbReference type="InterPro" id="IPR006895">
    <property type="entry name" value="Znf_Sec23_Sec24"/>
</dbReference>
<organism evidence="12 13">
    <name type="scientific">Sugiyamaella lignohabitans</name>
    <dbReference type="NCBI Taxonomy" id="796027"/>
    <lineage>
        <taxon>Eukaryota</taxon>
        <taxon>Fungi</taxon>
        <taxon>Dikarya</taxon>
        <taxon>Ascomycota</taxon>
        <taxon>Saccharomycotina</taxon>
        <taxon>Dipodascomycetes</taxon>
        <taxon>Dipodascales</taxon>
        <taxon>Trichomonascaceae</taxon>
        <taxon>Sugiyamaella</taxon>
    </lineage>
</organism>
<dbReference type="GO" id="GO:0000139">
    <property type="term" value="C:Golgi membrane"/>
    <property type="evidence" value="ECO:0007669"/>
    <property type="project" value="UniProtKB-SubCell"/>
</dbReference>
<comment type="subcellular location">
    <subcellularLocation>
        <location evidence="1">Golgi apparatus membrane</location>
    </subcellularLocation>
</comment>
<dbReference type="Pfam" id="PF00626">
    <property type="entry name" value="Gelsolin"/>
    <property type="match status" value="1"/>
</dbReference>
<dbReference type="OrthoDB" id="49016at2759"/>
<dbReference type="EMBL" id="CP014503">
    <property type="protein sequence ID" value="ANB15460.1"/>
    <property type="molecule type" value="Genomic_DNA"/>
</dbReference>
<evidence type="ECO:0000256" key="4">
    <source>
        <dbReference type="ARBA" id="ARBA00022927"/>
    </source>
</evidence>
<dbReference type="Proteomes" id="UP000189580">
    <property type="component" value="Chromosome b"/>
</dbReference>
<dbReference type="PANTHER" id="PTHR13803:SF4">
    <property type="entry name" value="SECRETORY 24CD, ISOFORM C"/>
    <property type="match status" value="1"/>
</dbReference>
<dbReference type="Gene3D" id="1.20.120.730">
    <property type="entry name" value="Sec23/Sec24 helical domain"/>
    <property type="match status" value="1"/>
</dbReference>
<feature type="domain" description="Zinc finger Sec23/Sec24-type" evidence="8">
    <location>
        <begin position="278"/>
        <end position="316"/>
    </location>
</feature>
<evidence type="ECO:0000259" key="10">
    <source>
        <dbReference type="Pfam" id="PF04815"/>
    </source>
</evidence>
<dbReference type="InterPro" id="IPR036175">
    <property type="entry name" value="Sec23/24_helical_dom_sf"/>
</dbReference>
<dbReference type="Gene3D" id="2.60.40.1670">
    <property type="entry name" value="beta-sandwich domain of Sec23/24"/>
    <property type="match status" value="1"/>
</dbReference>
<feature type="domain" description="Sec23/Sec24 helical" evidence="10">
    <location>
        <begin position="717"/>
        <end position="820"/>
    </location>
</feature>
<dbReference type="InterPro" id="IPR006896">
    <property type="entry name" value="Sec23/24_trunk_dom"/>
</dbReference>
<dbReference type="KEGG" id="slb:AWJ20_3088"/>
<dbReference type="Pfam" id="PF04810">
    <property type="entry name" value="zf-Sec23_Sec24"/>
    <property type="match status" value="1"/>
</dbReference>
<feature type="domain" description="Sec23/Sec24 beta-sandwich" evidence="11">
    <location>
        <begin position="619"/>
        <end position="703"/>
    </location>
</feature>
<dbReference type="Gene3D" id="2.30.30.380">
    <property type="entry name" value="Zn-finger domain of Sec23/24"/>
    <property type="match status" value="1"/>
</dbReference>
<sequence length="979" mass="109223">MDRYSTHTPTGMVDAAIHGVEHLSLGQDQNQPQNSHRQNETTSPQPLVTHHKKKHAHAYHNLYASGTVNPADMTGGPAGIPQSDHGGQTYPGSDVLGHSIANAGDNRIASSDFSLFPGQNYSDQASLRPDVYAVRTGQDTNSSDAYSRAQTEPQVQYQSQHNGGESNSVLNEGKSIRSFKNVNVVPSVVEDREFAQQLLGPEPLFKTFQHHSPPPAAIDYDVLDQGVSGPNFARLTMYNVPATDQLRANTKLPLGMVVRPFASSSAPVPVSDFTSFEPPRCRRCRTYINPSMIFTEGGTKFVCNMCQFANYVSADYFQPIDASNRRIDWQDRPELALGTYDIAVAEEYWPQEGVKPSTLKHLFLIDVSQESVKKDIPKLTAEAIRRLLYGRYNESEESSTSNDDTELNNFLVPQSLPKGTQIAIATIDKAVHFYNLNPVLEQPQMIVMNDVSDPFVPLEIGLFVDPVESQIVIEQLLDQIDLLFEQNHNSEVAFGAGLEVGLRALEATGGKVTASLCCLPTVGPGHLYYRETSRKNLESEKDLYKASSQYYINLGKKYAKAGIGLELFMVPNTYIDVANVGEVARRSGGHLHYFPHFVPERDGRRFIAEMIRASSSEIGYQAQLKVRCSNGLQVAAYYGNFHQESDDIQTDPVFGIVDSRSTIGVLFSYDGKLDTKLDAHFQAALLYTSADGQRRVRVTNIVTGVTEQFKPLMNYVDIDSCMGIMSREINTRIVDSLKPLKDIRLQLQDRIIEVFAQYRRFAGTGLAPTLLLMPVSLRGFIINCLALQKSRILRDSTHISTDSRMSTISLVNSMDADELSLFLYPRIIGLHNLRPEDCSYNQQAFIMPINVRASVSYLDEGGAYLLYNGQSLIMWLHQLVSPLLIQDLFGAQDLNSINPYMNELPVLSTDISRQTRALVDYFAKRSKLTFLGIQIARQGLDGAELEFMAQLVEDRIFDCQKYSDYVTFVHRQSRAAFGE</sequence>
<dbReference type="InterPro" id="IPR012990">
    <property type="entry name" value="Beta-sandwich_Sec23_24"/>
</dbReference>
<feature type="domain" description="Gelsolin-like" evidence="7">
    <location>
        <begin position="845"/>
        <end position="916"/>
    </location>
</feature>
<dbReference type="GO" id="GO:0030127">
    <property type="term" value="C:COPII vesicle coat"/>
    <property type="evidence" value="ECO:0007669"/>
    <property type="project" value="InterPro"/>
</dbReference>
<dbReference type="InterPro" id="IPR007123">
    <property type="entry name" value="Gelsolin-like_dom"/>
</dbReference>
<dbReference type="InterPro" id="IPR036180">
    <property type="entry name" value="Gelsolin-like_dom_sf"/>
</dbReference>
<dbReference type="GO" id="GO:0070971">
    <property type="term" value="C:endoplasmic reticulum exit site"/>
    <property type="evidence" value="ECO:0007669"/>
    <property type="project" value="TreeGrafter"/>
</dbReference>
<dbReference type="Gene3D" id="3.40.50.410">
    <property type="entry name" value="von Willebrand factor, type A domain"/>
    <property type="match status" value="1"/>
</dbReference>
<feature type="compositionally biased region" description="Polar residues" evidence="6">
    <location>
        <begin position="26"/>
        <end position="46"/>
    </location>
</feature>
<proteinExistence type="inferred from homology"/>
<keyword evidence="4" id="KW-0653">Protein transport</keyword>
<evidence type="ECO:0000256" key="3">
    <source>
        <dbReference type="ARBA" id="ARBA00022448"/>
    </source>
</evidence>
<feature type="region of interest" description="Disordered" evidence="6">
    <location>
        <begin position="26"/>
        <end position="55"/>
    </location>
</feature>
<comment type="similarity">
    <text evidence="2">Belongs to the SEC23/SEC24 family. SEC24 subfamily.</text>
</comment>
<feature type="domain" description="Sec23/Sec24 trunk" evidence="9">
    <location>
        <begin position="357"/>
        <end position="612"/>
    </location>
</feature>
<evidence type="ECO:0000259" key="7">
    <source>
        <dbReference type="Pfam" id="PF00626"/>
    </source>
</evidence>
<dbReference type="RefSeq" id="XP_018737937.1">
    <property type="nucleotide sequence ID" value="XM_018880083.1"/>
</dbReference>
<dbReference type="InterPro" id="IPR036465">
    <property type="entry name" value="vWFA_dom_sf"/>
</dbReference>
<dbReference type="Pfam" id="PF08033">
    <property type="entry name" value="Sec23_BS"/>
    <property type="match status" value="1"/>
</dbReference>
<dbReference type="SUPFAM" id="SSF81995">
    <property type="entry name" value="beta-sandwich domain of Sec23/24"/>
    <property type="match status" value="1"/>
</dbReference>
<name>A0A161HHG2_9ASCO</name>
<feature type="compositionally biased region" description="Polar residues" evidence="6">
    <location>
        <begin position="137"/>
        <end position="170"/>
    </location>
</feature>
<keyword evidence="13" id="KW-1185">Reference proteome</keyword>
<dbReference type="InterPro" id="IPR029006">
    <property type="entry name" value="ADF-H/Gelsolin-like_dom_sf"/>
</dbReference>
<evidence type="ECO:0000256" key="5">
    <source>
        <dbReference type="ARBA" id="ARBA00023034"/>
    </source>
</evidence>
<evidence type="ECO:0000313" key="12">
    <source>
        <dbReference type="EMBL" id="ANB15460.1"/>
    </source>
</evidence>
<dbReference type="SUPFAM" id="SSF82754">
    <property type="entry name" value="C-terminal, gelsolin-like domain of Sec23/24"/>
    <property type="match status" value="1"/>
</dbReference>
<dbReference type="GO" id="GO:0008270">
    <property type="term" value="F:zinc ion binding"/>
    <property type="evidence" value="ECO:0007669"/>
    <property type="project" value="InterPro"/>
</dbReference>
<dbReference type="GO" id="GO:0000149">
    <property type="term" value="F:SNARE binding"/>
    <property type="evidence" value="ECO:0007669"/>
    <property type="project" value="TreeGrafter"/>
</dbReference>
<evidence type="ECO:0000313" key="13">
    <source>
        <dbReference type="Proteomes" id="UP000189580"/>
    </source>
</evidence>
<evidence type="ECO:0000256" key="2">
    <source>
        <dbReference type="ARBA" id="ARBA00008334"/>
    </source>
</evidence>
<dbReference type="Gene3D" id="3.40.20.10">
    <property type="entry name" value="Severin"/>
    <property type="match status" value="1"/>
</dbReference>
<evidence type="ECO:0000259" key="11">
    <source>
        <dbReference type="Pfam" id="PF08033"/>
    </source>
</evidence>
<dbReference type="Pfam" id="PF04815">
    <property type="entry name" value="Sec23_helical"/>
    <property type="match status" value="1"/>
</dbReference>